<dbReference type="PROSITE" id="PS50067">
    <property type="entry name" value="KINESIN_MOTOR_2"/>
    <property type="match status" value="1"/>
</dbReference>
<dbReference type="Gene3D" id="3.40.850.10">
    <property type="entry name" value="Kinesin motor domain"/>
    <property type="match status" value="1"/>
</dbReference>
<dbReference type="InterPro" id="IPR027417">
    <property type="entry name" value="P-loop_NTPase"/>
</dbReference>
<evidence type="ECO:0000256" key="2">
    <source>
        <dbReference type="ARBA" id="ARBA00022741"/>
    </source>
</evidence>
<evidence type="ECO:0000313" key="10">
    <source>
        <dbReference type="EMBL" id="MDE47941.1"/>
    </source>
</evidence>
<dbReference type="EMBL" id="GGYP01003170">
    <property type="protein sequence ID" value="MDE47941.1"/>
    <property type="molecule type" value="Transcribed_RNA"/>
</dbReference>
<gene>
    <name evidence="10" type="primary">KIF23</name>
    <name evidence="10" type="ORF">g.19466</name>
</gene>
<dbReference type="PRINTS" id="PR00380">
    <property type="entry name" value="KINESINHEAVY"/>
</dbReference>
<dbReference type="GO" id="GO:0008017">
    <property type="term" value="F:microtubule binding"/>
    <property type="evidence" value="ECO:0007669"/>
    <property type="project" value="InterPro"/>
</dbReference>
<feature type="compositionally biased region" description="Polar residues" evidence="8">
    <location>
        <begin position="658"/>
        <end position="670"/>
    </location>
</feature>
<dbReference type="PANTHER" id="PTHR24115">
    <property type="entry name" value="KINESIN-RELATED"/>
    <property type="match status" value="1"/>
</dbReference>
<accession>A0A6G1SCJ4</accession>
<sequence>MMTTRKNQQNKIRWSKSKSKDQSTIGVYLRLRPLKSDEPTIQKINDQQVKTLPPDGSAPQVYSFTKVFDNAQQSQIFEQVAQPIVEDFIISARDGLIFTYGITGSGKTYTMEGTRNDPGLIFRSIDFLFNSIAAQQTPKSIIEMDGQNSYRLRDQEPLYPNLARSDTPSALPSVIKWRQRSKETAKVDVDHTKYFALFISLVELYNKQVHDLFEDLDPHSSEKKKREIRTDQRGMSYVANVVEVEVKSAEEAVDLYTRGIRRRKIGSTALNQESSRGHCVLNLRLVQIGKSIYDGQFDEDTLVSSQLCLVDLAGSERTKRSGVTGGALHEAGSINNSLGALRKCIRALRDREPTSNIQYREHSLTRLFKSYFEGHGFVRMVLCVKPTIADFYENNTAMEFGILSQDVPVDYAPPPPPKRSKTRAQDTLTADMQEYLDKKSLFKPNPDLTDEEFISDWIDKLKSNRDERKKCFKVALDKQRVFRVNILETIDSNASLKQLYETRAKELKSREEQLELLESKLHTTERSREQKNEKIRQLQRKVGELDARAKQAYAAEHKIEMLQAQNETAHRKLLNLVKSEQNRSENFKEIQRILADMKPRDWVGAAPSAPEMEPLQSSSPIDIPNPSTTETNDSHTVPPISTNSSSDAMEFHHDHRVSSSPIKVMTSPTNGVPVINPRHERSLSCSSMRWIHHKPQGTIDTGTVLRPKFKNGRSVKHLQSSDILRKDAAGYSLVHQDADPNGDVETSVYKGRVVSTVCGGAQVILNDIETMRQVSPKKRRASIAQFNN</sequence>
<keyword evidence="4" id="KW-0963">Cytoplasm</keyword>
<organism evidence="10">
    <name type="scientific">Aceria tosichella</name>
    <name type="common">wheat curl mite</name>
    <dbReference type="NCBI Taxonomy" id="561515"/>
    <lineage>
        <taxon>Eukaryota</taxon>
        <taxon>Metazoa</taxon>
        <taxon>Ecdysozoa</taxon>
        <taxon>Arthropoda</taxon>
        <taxon>Chelicerata</taxon>
        <taxon>Arachnida</taxon>
        <taxon>Acari</taxon>
        <taxon>Acariformes</taxon>
        <taxon>Trombidiformes</taxon>
        <taxon>Prostigmata</taxon>
        <taxon>Eupodina</taxon>
        <taxon>Eriophyoidea</taxon>
        <taxon>Eriophyidae</taxon>
        <taxon>Eriophyinae</taxon>
        <taxon>Aceriini</taxon>
        <taxon>Aceria</taxon>
    </lineage>
</organism>
<feature type="region of interest" description="Disordered" evidence="8">
    <location>
        <begin position="1"/>
        <end position="22"/>
    </location>
</feature>
<feature type="compositionally biased region" description="Polar residues" evidence="8">
    <location>
        <begin position="1"/>
        <end position="12"/>
    </location>
</feature>
<dbReference type="SMART" id="SM00129">
    <property type="entry name" value="KISc"/>
    <property type="match status" value="1"/>
</dbReference>
<feature type="compositionally biased region" description="Polar residues" evidence="8">
    <location>
        <begin position="615"/>
        <end position="638"/>
    </location>
</feature>
<dbReference type="InterPro" id="IPR036961">
    <property type="entry name" value="Kinesin_motor_dom_sf"/>
</dbReference>
<dbReference type="InterPro" id="IPR027640">
    <property type="entry name" value="Kinesin-like_fam"/>
</dbReference>
<keyword evidence="4" id="KW-0206">Cytoskeleton</keyword>
<feature type="domain" description="Kinesin motor" evidence="9">
    <location>
        <begin position="24"/>
        <end position="407"/>
    </location>
</feature>
<dbReference type="SUPFAM" id="SSF52540">
    <property type="entry name" value="P-loop containing nucleoside triphosphate hydrolases"/>
    <property type="match status" value="1"/>
</dbReference>
<dbReference type="Pfam" id="PF00225">
    <property type="entry name" value="Kinesin"/>
    <property type="match status" value="1"/>
</dbReference>
<proteinExistence type="inferred from homology"/>
<comment type="subcellular location">
    <subcellularLocation>
        <location evidence="1">Cytoplasm</location>
        <location evidence="1">Cytoskeleton</location>
    </subcellularLocation>
</comment>
<keyword evidence="5 6" id="KW-0505">Motor protein</keyword>
<keyword evidence="2 5" id="KW-0547">Nucleotide-binding</keyword>
<feature type="region of interest" description="Disordered" evidence="8">
    <location>
        <begin position="657"/>
        <end position="676"/>
    </location>
</feature>
<dbReference type="GO" id="GO:0016887">
    <property type="term" value="F:ATP hydrolysis activity"/>
    <property type="evidence" value="ECO:0007669"/>
    <property type="project" value="TreeGrafter"/>
</dbReference>
<name>A0A6G1SCJ4_9ACAR</name>
<dbReference type="GO" id="GO:0005524">
    <property type="term" value="F:ATP binding"/>
    <property type="evidence" value="ECO:0007669"/>
    <property type="project" value="UniProtKB-UniRule"/>
</dbReference>
<dbReference type="Gene3D" id="2.60.40.4330">
    <property type="entry name" value="Kinesin-like protein Kif23, Arf6-interacting domain"/>
    <property type="match status" value="1"/>
</dbReference>
<dbReference type="GO" id="GO:0005874">
    <property type="term" value="C:microtubule"/>
    <property type="evidence" value="ECO:0007669"/>
    <property type="project" value="UniProtKB-KW"/>
</dbReference>
<reference evidence="10" key="1">
    <citation type="submission" date="2018-10" db="EMBL/GenBank/DDBJ databases">
        <title>Transcriptome assembly of Aceria tosichella (Wheat curl mite) Type 2.</title>
        <authorList>
            <person name="Scully E.D."/>
            <person name="Geib S.M."/>
            <person name="Palmer N.A."/>
            <person name="Gupta A.K."/>
            <person name="Sarath G."/>
            <person name="Tatineni S."/>
        </authorList>
    </citation>
    <scope>NUCLEOTIDE SEQUENCE</scope>
    <source>
        <strain evidence="10">LincolnNE</strain>
    </source>
</reference>
<feature type="coiled-coil region" evidence="7">
    <location>
        <begin position="497"/>
        <end position="555"/>
    </location>
</feature>
<dbReference type="InterPro" id="IPR032384">
    <property type="entry name" value="Kif23_Arf-bd"/>
</dbReference>
<dbReference type="Pfam" id="PF16540">
    <property type="entry name" value="MKLP1_Arf_bdg"/>
    <property type="match status" value="1"/>
</dbReference>
<keyword evidence="6" id="KW-0493">Microtubule</keyword>
<comment type="similarity">
    <text evidence="5 6">Belongs to the TRAFAC class myosin-kinesin ATPase superfamily. Kinesin family.</text>
</comment>
<evidence type="ECO:0000259" key="9">
    <source>
        <dbReference type="PROSITE" id="PS50067"/>
    </source>
</evidence>
<dbReference type="InterPro" id="IPR038105">
    <property type="entry name" value="Kif23_Arf-bd_sf"/>
</dbReference>
<evidence type="ECO:0000256" key="1">
    <source>
        <dbReference type="ARBA" id="ARBA00004245"/>
    </source>
</evidence>
<keyword evidence="7" id="KW-0175">Coiled coil</keyword>
<dbReference type="GO" id="GO:0005871">
    <property type="term" value="C:kinesin complex"/>
    <property type="evidence" value="ECO:0007669"/>
    <property type="project" value="TreeGrafter"/>
</dbReference>
<protein>
    <recommendedName>
        <fullName evidence="6">Kinesin-like protein</fullName>
    </recommendedName>
</protein>
<dbReference type="GO" id="GO:0007018">
    <property type="term" value="P:microtubule-based movement"/>
    <property type="evidence" value="ECO:0007669"/>
    <property type="project" value="InterPro"/>
</dbReference>
<dbReference type="PANTHER" id="PTHR24115:SF600">
    <property type="entry name" value="KINESIN-LIKE PROTEIN KIF23"/>
    <property type="match status" value="1"/>
</dbReference>
<dbReference type="InterPro" id="IPR001752">
    <property type="entry name" value="Kinesin_motor_dom"/>
</dbReference>
<feature type="region of interest" description="Disordered" evidence="8">
    <location>
        <begin position="605"/>
        <end position="638"/>
    </location>
</feature>
<evidence type="ECO:0000256" key="6">
    <source>
        <dbReference type="RuleBase" id="RU000394"/>
    </source>
</evidence>
<dbReference type="PROSITE" id="PS00411">
    <property type="entry name" value="KINESIN_MOTOR_1"/>
    <property type="match status" value="1"/>
</dbReference>
<dbReference type="GO" id="GO:0003777">
    <property type="term" value="F:microtubule motor activity"/>
    <property type="evidence" value="ECO:0007669"/>
    <property type="project" value="InterPro"/>
</dbReference>
<evidence type="ECO:0000256" key="8">
    <source>
        <dbReference type="SAM" id="MobiDB-lite"/>
    </source>
</evidence>
<dbReference type="AlphaFoldDB" id="A0A6G1SCJ4"/>
<keyword evidence="3 5" id="KW-0067">ATP-binding</keyword>
<evidence type="ECO:0000256" key="4">
    <source>
        <dbReference type="ARBA" id="ARBA00023212"/>
    </source>
</evidence>
<dbReference type="InterPro" id="IPR019821">
    <property type="entry name" value="Kinesin_motor_CS"/>
</dbReference>
<dbReference type="GO" id="GO:0005634">
    <property type="term" value="C:nucleus"/>
    <property type="evidence" value="ECO:0007669"/>
    <property type="project" value="TreeGrafter"/>
</dbReference>
<feature type="binding site" evidence="5">
    <location>
        <begin position="101"/>
        <end position="108"/>
    </location>
    <ligand>
        <name>ATP</name>
        <dbReference type="ChEBI" id="CHEBI:30616"/>
    </ligand>
</feature>
<evidence type="ECO:0000256" key="3">
    <source>
        <dbReference type="ARBA" id="ARBA00022840"/>
    </source>
</evidence>
<evidence type="ECO:0000256" key="7">
    <source>
        <dbReference type="SAM" id="Coils"/>
    </source>
</evidence>
<evidence type="ECO:0000256" key="5">
    <source>
        <dbReference type="PROSITE-ProRule" id="PRU00283"/>
    </source>
</evidence>